<gene>
    <name evidence="1" type="ORF">Ato02nite_001880</name>
</gene>
<organism evidence="1 2">
    <name type="scientific">Paractinoplanes toevensis</name>
    <dbReference type="NCBI Taxonomy" id="571911"/>
    <lineage>
        <taxon>Bacteria</taxon>
        <taxon>Bacillati</taxon>
        <taxon>Actinomycetota</taxon>
        <taxon>Actinomycetes</taxon>
        <taxon>Micromonosporales</taxon>
        <taxon>Micromonosporaceae</taxon>
        <taxon>Paractinoplanes</taxon>
    </lineage>
</organism>
<name>A0A919T3J6_9ACTN</name>
<proteinExistence type="predicted"/>
<protein>
    <submittedName>
        <fullName evidence="1">Uncharacterized protein</fullName>
    </submittedName>
</protein>
<dbReference type="EMBL" id="BOQN01000002">
    <property type="protein sequence ID" value="GIM88395.1"/>
    <property type="molecule type" value="Genomic_DNA"/>
</dbReference>
<dbReference type="Proteomes" id="UP000677082">
    <property type="component" value="Unassembled WGS sequence"/>
</dbReference>
<sequence length="190" mass="20993">MPDKPARHGYADEVHLIVEVGSRLDPDISWPEGAALTMFAGEPVQLMIFLSRPHPLEVQAVATPPTQFAWVDGEDAGVLLYRLGPVLGWSQVPYSPHLFGPEDGLPGVDVDPVVQIVLVDRDTNTVMAMHRVGWPEEFAAQVRASVVRMRDSFHTQAAYEHALAALQRRFPSPEDLVTDRADAFCTATER</sequence>
<reference evidence="1 2" key="1">
    <citation type="submission" date="2021-03" db="EMBL/GenBank/DDBJ databases">
        <title>Whole genome shotgun sequence of Actinoplanes toevensis NBRC 105298.</title>
        <authorList>
            <person name="Komaki H."/>
            <person name="Tamura T."/>
        </authorList>
    </citation>
    <scope>NUCLEOTIDE SEQUENCE [LARGE SCALE GENOMIC DNA]</scope>
    <source>
        <strain evidence="1 2">NBRC 105298</strain>
    </source>
</reference>
<accession>A0A919T3J6</accession>
<evidence type="ECO:0000313" key="2">
    <source>
        <dbReference type="Proteomes" id="UP000677082"/>
    </source>
</evidence>
<dbReference type="AlphaFoldDB" id="A0A919T3J6"/>
<keyword evidence="2" id="KW-1185">Reference proteome</keyword>
<evidence type="ECO:0000313" key="1">
    <source>
        <dbReference type="EMBL" id="GIM88395.1"/>
    </source>
</evidence>
<comment type="caution">
    <text evidence="1">The sequence shown here is derived from an EMBL/GenBank/DDBJ whole genome shotgun (WGS) entry which is preliminary data.</text>
</comment>